<evidence type="ECO:0000313" key="2">
    <source>
        <dbReference type="EMBL" id="CEN59332.1"/>
    </source>
</evidence>
<proteinExistence type="predicted"/>
<gene>
    <name evidence="2" type="ORF">ASPCAL01784</name>
</gene>
<sequence>MSQRNFPDTRQREGGPKSNYQKPFATDLDDDEDVDTHAEEDLTHPLDLDTSPPSEGRGWLGQRAARDANAELEEAGSEEYVTLTGVEDEGEMFAS</sequence>
<name>A0A0U5CLK5_ASPCI</name>
<dbReference type="EMBL" id="CDMC01000002">
    <property type="protein sequence ID" value="CEN59332.1"/>
    <property type="molecule type" value="Genomic_DNA"/>
</dbReference>
<organism evidence="2 3">
    <name type="scientific">Aspergillus calidoustus</name>
    <dbReference type="NCBI Taxonomy" id="454130"/>
    <lineage>
        <taxon>Eukaryota</taxon>
        <taxon>Fungi</taxon>
        <taxon>Dikarya</taxon>
        <taxon>Ascomycota</taxon>
        <taxon>Pezizomycotina</taxon>
        <taxon>Eurotiomycetes</taxon>
        <taxon>Eurotiomycetidae</taxon>
        <taxon>Eurotiales</taxon>
        <taxon>Aspergillaceae</taxon>
        <taxon>Aspergillus</taxon>
        <taxon>Aspergillus subgen. Nidulantes</taxon>
    </lineage>
</organism>
<protein>
    <submittedName>
        <fullName evidence="2">Uncharacterized protein</fullName>
    </submittedName>
</protein>
<keyword evidence="3" id="KW-1185">Reference proteome</keyword>
<dbReference type="AlphaFoldDB" id="A0A0U5CLK5"/>
<feature type="compositionally biased region" description="Basic and acidic residues" evidence="1">
    <location>
        <begin position="35"/>
        <end position="47"/>
    </location>
</feature>
<feature type="compositionally biased region" description="Acidic residues" evidence="1">
    <location>
        <begin position="86"/>
        <end position="95"/>
    </location>
</feature>
<evidence type="ECO:0000256" key="1">
    <source>
        <dbReference type="SAM" id="MobiDB-lite"/>
    </source>
</evidence>
<evidence type="ECO:0000313" key="3">
    <source>
        <dbReference type="Proteomes" id="UP000054771"/>
    </source>
</evidence>
<accession>A0A0U5CLK5</accession>
<dbReference type="Proteomes" id="UP000054771">
    <property type="component" value="Unassembled WGS sequence"/>
</dbReference>
<reference evidence="3" key="1">
    <citation type="journal article" date="2016" name="Genome Announc.">
        <title>Draft genome sequences of fungus Aspergillus calidoustus.</title>
        <authorList>
            <person name="Horn F."/>
            <person name="Linde J."/>
            <person name="Mattern D.J."/>
            <person name="Walther G."/>
            <person name="Guthke R."/>
            <person name="Scherlach K."/>
            <person name="Martin K."/>
            <person name="Brakhage A.A."/>
            <person name="Petzke L."/>
            <person name="Valiante V."/>
        </authorList>
    </citation>
    <scope>NUCLEOTIDE SEQUENCE [LARGE SCALE GENOMIC DNA]</scope>
    <source>
        <strain evidence="3">SF006504</strain>
    </source>
</reference>
<feature type="region of interest" description="Disordered" evidence="1">
    <location>
        <begin position="1"/>
        <end position="95"/>
    </location>
</feature>